<keyword evidence="1" id="KW-0812">Transmembrane</keyword>
<evidence type="ECO:0000256" key="1">
    <source>
        <dbReference type="SAM" id="Phobius"/>
    </source>
</evidence>
<dbReference type="AlphaFoldDB" id="A0A8J3J9Z2"/>
<evidence type="ECO:0000313" key="3">
    <source>
        <dbReference type="Proteomes" id="UP000612808"/>
    </source>
</evidence>
<dbReference type="EMBL" id="BOMB01000032">
    <property type="protein sequence ID" value="GID14582.1"/>
    <property type="molecule type" value="Genomic_DNA"/>
</dbReference>
<keyword evidence="3" id="KW-1185">Reference proteome</keyword>
<reference evidence="2" key="1">
    <citation type="submission" date="2021-01" db="EMBL/GenBank/DDBJ databases">
        <title>Whole genome shotgun sequence of Actinocatenispora rupis NBRC 107355.</title>
        <authorList>
            <person name="Komaki H."/>
            <person name="Tamura T."/>
        </authorList>
    </citation>
    <scope>NUCLEOTIDE SEQUENCE</scope>
    <source>
        <strain evidence="2">NBRC 107355</strain>
    </source>
</reference>
<name>A0A8J3J9Z2_9ACTN</name>
<accession>A0A8J3J9Z2</accession>
<gene>
    <name evidence="2" type="ORF">Aru02nite_54710</name>
</gene>
<proteinExistence type="predicted"/>
<dbReference type="RefSeq" id="WP_203662405.1">
    <property type="nucleotide sequence ID" value="NZ_BAAAZM010000017.1"/>
</dbReference>
<feature type="transmembrane region" description="Helical" evidence="1">
    <location>
        <begin position="358"/>
        <end position="377"/>
    </location>
</feature>
<evidence type="ECO:0000313" key="2">
    <source>
        <dbReference type="EMBL" id="GID14582.1"/>
    </source>
</evidence>
<keyword evidence="1" id="KW-1133">Transmembrane helix</keyword>
<keyword evidence="1" id="KW-0472">Membrane</keyword>
<feature type="transmembrane region" description="Helical" evidence="1">
    <location>
        <begin position="266"/>
        <end position="286"/>
    </location>
</feature>
<protein>
    <submittedName>
        <fullName evidence="2">Uncharacterized protein</fullName>
    </submittedName>
</protein>
<feature type="transmembrane region" description="Helical" evidence="1">
    <location>
        <begin position="72"/>
        <end position="96"/>
    </location>
</feature>
<sequence>MPDRTAPVLLARRYRRLLFCYPRAYRKARGDEIVGTMLDAAPPGRDRPTAREAVNLVASGLRARLGRPDSRWVVAFSLVTAVIVGLFGSVVGYRLAWQAAARPLPTPAAVRQTVARIAPGPPVGGGTQSRDDYVFGWSGMHRSLPNEAVHVLVPPAIDDFDLDYTPGGIDIETYRRDNTGLADAARAARARLRADGWTLGTLDVSDDGFGEGPTATFSARRDGTVLTVSMDRVRYETLDGEKYWTPRANGPLLGAHVMFGREMPAVVPYGQGVAGVLAGAFGWLVFGWFSRRTTARTPGERARTRIAYGALVVSTLPAVVLLAEVTWYTVTTGTPDPPDPVYWGPSASPIDAIGNYRAVLDVIGAPALLALIVSALLRPRRAPAVDARRLPPDRTAGNA</sequence>
<comment type="caution">
    <text evidence="2">The sequence shown here is derived from an EMBL/GenBank/DDBJ whole genome shotgun (WGS) entry which is preliminary data.</text>
</comment>
<dbReference type="Proteomes" id="UP000612808">
    <property type="component" value="Unassembled WGS sequence"/>
</dbReference>
<feature type="transmembrane region" description="Helical" evidence="1">
    <location>
        <begin position="306"/>
        <end position="330"/>
    </location>
</feature>
<organism evidence="2 3">
    <name type="scientific">Actinocatenispora rupis</name>
    <dbReference type="NCBI Taxonomy" id="519421"/>
    <lineage>
        <taxon>Bacteria</taxon>
        <taxon>Bacillati</taxon>
        <taxon>Actinomycetota</taxon>
        <taxon>Actinomycetes</taxon>
        <taxon>Micromonosporales</taxon>
        <taxon>Micromonosporaceae</taxon>
        <taxon>Actinocatenispora</taxon>
    </lineage>
</organism>